<feature type="region of interest" description="Disordered" evidence="1">
    <location>
        <begin position="411"/>
        <end position="450"/>
    </location>
</feature>
<feature type="compositionally biased region" description="Low complexity" evidence="1">
    <location>
        <begin position="219"/>
        <end position="231"/>
    </location>
</feature>
<feature type="region of interest" description="Disordered" evidence="1">
    <location>
        <begin position="169"/>
        <end position="193"/>
    </location>
</feature>
<feature type="compositionally biased region" description="Basic and acidic residues" evidence="1">
    <location>
        <begin position="307"/>
        <end position="319"/>
    </location>
</feature>
<feature type="region of interest" description="Disordered" evidence="1">
    <location>
        <begin position="217"/>
        <end position="236"/>
    </location>
</feature>
<feature type="region of interest" description="Disordered" evidence="1">
    <location>
        <begin position="299"/>
        <end position="319"/>
    </location>
</feature>
<dbReference type="Proteomes" id="UP001175271">
    <property type="component" value="Unassembled WGS sequence"/>
</dbReference>
<evidence type="ECO:0000313" key="2">
    <source>
        <dbReference type="EMBL" id="KAK0411180.1"/>
    </source>
</evidence>
<sequence length="617" mass="67619">MAGLLACTRLSRERHDTWRRRPPVGAFFGVWCLGHRCSGAQSEKAPGRHLLQERRRPSDLFDAARTWESGLFVRRVDVRGSLFLSHMRPHMTRGADFPVCSPGSSIIRLCFDEVAKEPCRELGKNRRSSFCYHRFLCRLLLALRGAGNANFVKIAREKLVSFSAEDALAPGQHSTSPEPPSASPDCGNFKKKMPSKIKNANNEIANSPPLAIKNVVTKTSSSGSGSGPSTPRGNKTLGWFLSETLMEKEATPAAPESEAGSNASEGEKKKSRRGGGKQRGKKIAVECILPKKNPTCVGADSYSTLSPEEKVPSGNKEQSKEDYWYYDPVSDGFYYEQNGSRGWRKRMPANATLSQRPLKPLDSAEKMATQTPQTQNTPVVSAQYFTPSIKYYDAVSDGYFYEMASVDGWKKRQPASSSQSSTSSSSAPVEREGSLPSHGNPMFEDSEDKSTLSLANIPPYLKNNYKNPMDMVVYQNNIEKPNSIASSSSFSDEPANYYWPKSSDEALSAPDPAKPFTLPLADDSDSESSSSSRLYNFNVDKFIEDMNFNTCGLDVDSLISDMSAMKTPCNEGPGLGKCSAPSVWSWGDTASLTVPCEVPSVLPGLSNDIRKIWASGV</sequence>
<feature type="compositionally biased region" description="Low complexity" evidence="1">
    <location>
        <begin position="416"/>
        <end position="426"/>
    </location>
</feature>
<feature type="compositionally biased region" description="Low complexity" evidence="1">
    <location>
        <begin position="252"/>
        <end position="264"/>
    </location>
</feature>
<keyword evidence="3" id="KW-1185">Reference proteome</keyword>
<evidence type="ECO:0000256" key="1">
    <source>
        <dbReference type="SAM" id="MobiDB-lite"/>
    </source>
</evidence>
<name>A0AA39HTF2_9BILA</name>
<protein>
    <submittedName>
        <fullName evidence="2">Uncharacterized protein</fullName>
    </submittedName>
</protein>
<accession>A0AA39HTF2</accession>
<feature type="compositionally biased region" description="Basic residues" evidence="1">
    <location>
        <begin position="269"/>
        <end position="282"/>
    </location>
</feature>
<evidence type="ECO:0000313" key="3">
    <source>
        <dbReference type="Proteomes" id="UP001175271"/>
    </source>
</evidence>
<comment type="caution">
    <text evidence="2">The sequence shown here is derived from an EMBL/GenBank/DDBJ whole genome shotgun (WGS) entry which is preliminary data.</text>
</comment>
<dbReference type="EMBL" id="JAUCMV010000003">
    <property type="protein sequence ID" value="KAK0411180.1"/>
    <property type="molecule type" value="Genomic_DNA"/>
</dbReference>
<feature type="region of interest" description="Disordered" evidence="1">
    <location>
        <begin position="248"/>
        <end position="285"/>
    </location>
</feature>
<organism evidence="2 3">
    <name type="scientific">Steinernema hermaphroditum</name>
    <dbReference type="NCBI Taxonomy" id="289476"/>
    <lineage>
        <taxon>Eukaryota</taxon>
        <taxon>Metazoa</taxon>
        <taxon>Ecdysozoa</taxon>
        <taxon>Nematoda</taxon>
        <taxon>Chromadorea</taxon>
        <taxon>Rhabditida</taxon>
        <taxon>Tylenchina</taxon>
        <taxon>Panagrolaimomorpha</taxon>
        <taxon>Strongyloidoidea</taxon>
        <taxon>Steinernematidae</taxon>
        <taxon>Steinernema</taxon>
    </lineage>
</organism>
<proteinExistence type="predicted"/>
<gene>
    <name evidence="2" type="ORF">QR680_005531</name>
</gene>
<dbReference type="AlphaFoldDB" id="A0AA39HTF2"/>
<feature type="region of interest" description="Disordered" evidence="1">
    <location>
        <begin position="501"/>
        <end position="531"/>
    </location>
</feature>
<reference evidence="2" key="1">
    <citation type="submission" date="2023-06" db="EMBL/GenBank/DDBJ databases">
        <title>Genomic analysis of the entomopathogenic nematode Steinernema hermaphroditum.</title>
        <authorList>
            <person name="Schwarz E.M."/>
            <person name="Heppert J.K."/>
            <person name="Baniya A."/>
            <person name="Schwartz H.T."/>
            <person name="Tan C.-H."/>
            <person name="Antoshechkin I."/>
            <person name="Sternberg P.W."/>
            <person name="Goodrich-Blair H."/>
            <person name="Dillman A.R."/>
        </authorList>
    </citation>
    <scope>NUCLEOTIDE SEQUENCE</scope>
    <source>
        <strain evidence="2">PS9179</strain>
        <tissue evidence="2">Whole animal</tissue>
    </source>
</reference>